<feature type="region of interest" description="Disordered" evidence="1">
    <location>
        <begin position="1"/>
        <end position="108"/>
    </location>
</feature>
<evidence type="ECO:0000313" key="2">
    <source>
        <dbReference type="EMBL" id="KAF9894936.1"/>
    </source>
</evidence>
<feature type="compositionally biased region" description="Basic and acidic residues" evidence="1">
    <location>
        <begin position="1"/>
        <end position="10"/>
    </location>
</feature>
<evidence type="ECO:0000313" key="3">
    <source>
        <dbReference type="Proteomes" id="UP001194746"/>
    </source>
</evidence>
<keyword evidence="3" id="KW-1185">Reference proteome</keyword>
<reference evidence="2" key="1">
    <citation type="journal article" date="2019" name="Beilstein J. Org. Chem.">
        <title>Nanangenines: drimane sesquiterpenoids as the dominant metabolite cohort of a novel Australian fungus, Aspergillus nanangensis.</title>
        <authorList>
            <person name="Lacey H.J."/>
            <person name="Gilchrist C.L.M."/>
            <person name="Crombie A."/>
            <person name="Kalaitzis J.A."/>
            <person name="Vuong D."/>
            <person name="Rutledge P.J."/>
            <person name="Turner P."/>
            <person name="Pitt J.I."/>
            <person name="Lacey E."/>
            <person name="Chooi Y.H."/>
            <person name="Piggott A.M."/>
        </authorList>
    </citation>
    <scope>NUCLEOTIDE SEQUENCE</scope>
    <source>
        <strain evidence="2">MST-FP2251</strain>
    </source>
</reference>
<organism evidence="2 3">
    <name type="scientific">Aspergillus nanangensis</name>
    <dbReference type="NCBI Taxonomy" id="2582783"/>
    <lineage>
        <taxon>Eukaryota</taxon>
        <taxon>Fungi</taxon>
        <taxon>Dikarya</taxon>
        <taxon>Ascomycota</taxon>
        <taxon>Pezizomycotina</taxon>
        <taxon>Eurotiomycetes</taxon>
        <taxon>Eurotiomycetidae</taxon>
        <taxon>Eurotiales</taxon>
        <taxon>Aspergillaceae</taxon>
        <taxon>Aspergillus</taxon>
        <taxon>Aspergillus subgen. Circumdati</taxon>
    </lineage>
</organism>
<proteinExistence type="predicted"/>
<dbReference type="EMBL" id="VCAU01000002">
    <property type="protein sequence ID" value="KAF9894936.1"/>
    <property type="molecule type" value="Genomic_DNA"/>
</dbReference>
<accession>A0AAD4CYQ6</accession>
<name>A0AAD4CYQ6_ASPNN</name>
<comment type="caution">
    <text evidence="2">The sequence shown here is derived from an EMBL/GenBank/DDBJ whole genome shotgun (WGS) entry which is preliminary data.</text>
</comment>
<gene>
    <name evidence="2" type="ORF">FE257_004558</name>
</gene>
<dbReference type="AlphaFoldDB" id="A0AAD4CYQ6"/>
<feature type="compositionally biased region" description="Polar residues" evidence="1">
    <location>
        <begin position="20"/>
        <end position="62"/>
    </location>
</feature>
<evidence type="ECO:0000256" key="1">
    <source>
        <dbReference type="SAM" id="MobiDB-lite"/>
    </source>
</evidence>
<reference evidence="2" key="2">
    <citation type="submission" date="2020-02" db="EMBL/GenBank/DDBJ databases">
        <authorList>
            <person name="Gilchrist C.L.M."/>
            <person name="Chooi Y.-H."/>
        </authorList>
    </citation>
    <scope>NUCLEOTIDE SEQUENCE</scope>
    <source>
        <strain evidence="2">MST-FP2251</strain>
    </source>
</reference>
<sequence length="199" mass="22155">MSGHNDDRPSRWRGGRAFDQNRQSGQRHSNSRTVSVHSNSRGAQNAWTEPRENASTGPTQDQHVPVRGFNAAESKAALRRNPTEPKPLFYKPGGKDANNRQGGPWGSKPNAMANGKDFFLELRKQVTALRQGGNVAGVEAGIDRGDCSDTRFDDSSVPQWFFTLGDEGSHGRWPIERRVFDNTERKHNPAQSRWHIPAG</sequence>
<protein>
    <submittedName>
        <fullName evidence="2">Uncharacterized protein</fullName>
    </submittedName>
</protein>
<dbReference type="Proteomes" id="UP001194746">
    <property type="component" value="Unassembled WGS sequence"/>
</dbReference>